<keyword evidence="1" id="KW-1133">Transmembrane helix</keyword>
<evidence type="ECO:0000256" key="1">
    <source>
        <dbReference type="SAM" id="Phobius"/>
    </source>
</evidence>
<accession>A0A067PRT4</accession>
<reference evidence="4" key="1">
    <citation type="journal article" date="2014" name="Proc. Natl. Acad. Sci. U.S.A.">
        <title>Extensive sampling of basidiomycete genomes demonstrates inadequacy of the white-rot/brown-rot paradigm for wood decay fungi.</title>
        <authorList>
            <person name="Riley R."/>
            <person name="Salamov A.A."/>
            <person name="Brown D.W."/>
            <person name="Nagy L.G."/>
            <person name="Floudas D."/>
            <person name="Held B.W."/>
            <person name="Levasseur A."/>
            <person name="Lombard V."/>
            <person name="Morin E."/>
            <person name="Otillar R."/>
            <person name="Lindquist E.A."/>
            <person name="Sun H."/>
            <person name="LaButti K.M."/>
            <person name="Schmutz J."/>
            <person name="Jabbour D."/>
            <person name="Luo H."/>
            <person name="Baker S.E."/>
            <person name="Pisabarro A.G."/>
            <person name="Walton J.D."/>
            <person name="Blanchette R.A."/>
            <person name="Henrissat B."/>
            <person name="Martin F."/>
            <person name="Cullen D."/>
            <person name="Hibbett D.S."/>
            <person name="Grigoriev I.V."/>
        </authorList>
    </citation>
    <scope>NUCLEOTIDE SEQUENCE [LARGE SCALE GENOMIC DNA]</scope>
    <source>
        <strain evidence="4">MUCL 33604</strain>
    </source>
</reference>
<dbReference type="GO" id="GO:0006145">
    <property type="term" value="P:purine nucleobase catabolic process"/>
    <property type="evidence" value="ECO:0007669"/>
    <property type="project" value="TreeGrafter"/>
</dbReference>
<dbReference type="Pfam" id="PF01979">
    <property type="entry name" value="Amidohydro_1"/>
    <property type="match status" value="1"/>
</dbReference>
<evidence type="ECO:0000259" key="2">
    <source>
        <dbReference type="Pfam" id="PF01979"/>
    </source>
</evidence>
<dbReference type="GO" id="GO:0005737">
    <property type="term" value="C:cytoplasm"/>
    <property type="evidence" value="ECO:0007669"/>
    <property type="project" value="TreeGrafter"/>
</dbReference>
<dbReference type="GO" id="GO:0004038">
    <property type="term" value="F:allantoinase activity"/>
    <property type="evidence" value="ECO:0007669"/>
    <property type="project" value="TreeGrafter"/>
</dbReference>
<dbReference type="OrthoDB" id="10258955at2759"/>
<name>A0A067PRT4_9AGAM</name>
<keyword evidence="1" id="KW-0812">Transmembrane</keyword>
<dbReference type="EMBL" id="KL197719">
    <property type="protein sequence ID" value="KDQ57533.1"/>
    <property type="molecule type" value="Genomic_DNA"/>
</dbReference>
<feature type="domain" description="Amidohydrolase-related" evidence="2">
    <location>
        <begin position="396"/>
        <end position="485"/>
    </location>
</feature>
<dbReference type="HOGENOM" id="CLU_006273_0_0_1"/>
<dbReference type="SUPFAM" id="SSF51556">
    <property type="entry name" value="Metallo-dependent hydrolases"/>
    <property type="match status" value="1"/>
</dbReference>
<dbReference type="InterPro" id="IPR006680">
    <property type="entry name" value="Amidohydro-rel"/>
</dbReference>
<dbReference type="InterPro" id="IPR011059">
    <property type="entry name" value="Metal-dep_hydrolase_composite"/>
</dbReference>
<feature type="transmembrane region" description="Helical" evidence="1">
    <location>
        <begin position="19"/>
        <end position="38"/>
    </location>
</feature>
<protein>
    <recommendedName>
        <fullName evidence="2">Amidohydrolase-related domain-containing protein</fullName>
    </recommendedName>
</protein>
<evidence type="ECO:0000313" key="3">
    <source>
        <dbReference type="EMBL" id="KDQ57533.1"/>
    </source>
</evidence>
<gene>
    <name evidence="3" type="ORF">JAAARDRAFT_267221</name>
</gene>
<proteinExistence type="predicted"/>
<organism evidence="3 4">
    <name type="scientific">Jaapia argillacea MUCL 33604</name>
    <dbReference type="NCBI Taxonomy" id="933084"/>
    <lineage>
        <taxon>Eukaryota</taxon>
        <taxon>Fungi</taxon>
        <taxon>Dikarya</taxon>
        <taxon>Basidiomycota</taxon>
        <taxon>Agaricomycotina</taxon>
        <taxon>Agaricomycetes</taxon>
        <taxon>Agaricomycetidae</taxon>
        <taxon>Jaapiales</taxon>
        <taxon>Jaapiaceae</taxon>
        <taxon>Jaapia</taxon>
    </lineage>
</organism>
<dbReference type="InterPro" id="IPR050138">
    <property type="entry name" value="DHOase/Allantoinase_Hydrolase"/>
</dbReference>
<dbReference type="InParanoid" id="A0A067PRT4"/>
<dbReference type="PANTHER" id="PTHR43668:SF5">
    <property type="entry name" value="AMIDOHYDROLASE 3 DOMAIN-CONTAINING PROTEIN"/>
    <property type="match status" value="1"/>
</dbReference>
<keyword evidence="4" id="KW-1185">Reference proteome</keyword>
<evidence type="ECO:0000313" key="4">
    <source>
        <dbReference type="Proteomes" id="UP000027265"/>
    </source>
</evidence>
<sequence>MTESVCGSRNHSSHLRRKYTLLSFFCVLGLSALCTWTISHRLQRPAVSRLLLHNEEVLSKCRALDLKPGPPNNFHSRTESDRYDPRHTTTTLIRNGTIWTGGQNGSEVIHGDILLDKGIIIAVGKVEPGLLQIYQDVVTVDAHGGWVSPGVVDLHSHIGVGPSPALSGASDGNSIKGPVLAWLRSIDGLNTRDESYRLAVAGGVTTSLILPGSANAIGGQAFVIKLRPSSDRSPSGLLLEPPYGLNGSEVDLNLPPRWRHMKHACGENPSRTYSATRMDTMWAFRQAYQHAHDIKKSQDEYCRKAFSGELLDLETFPEDLQWEALVDVLRGRVKVQTHCYEAVDIDAFVRVANEFEFPIAAFHHAHEAYLVPDVLKKAQGDPPAIAMFASFSIYKREAYRHSEFAPRVLAENGIKVVMKSDHPAIHSRYLLHEAQQAHFYGLPDNVALSSVITTPAEVLGLGHRIGYLATGFDADLVIWDRHPLALGATPRQVFIDGIPQLDSSIAPHHVTNLGPPSTPNFDREAADAVAYDGLPPLHPRNPRKDLVVFVNVTDAWTRDFNGTRNLMDGQTEPGVVAAERGRIICAGSAMSCAPQLARPDAVVVDLEGGSLSPALVSFGSQLGMQEIAMEASTTDGSAIDAMTEIVPPLLAGNEVVKAIDGIAFDSRDALLAYRAGVTRAIVAPAANGFIQGLSAGFSLGSRNKLGRGAVIQEIAALHVSLGHGRAFPSVSTQVAALRRLLLGGDRSGDTASWFRKAATGAIPLVVEVHDADIIATLLLLKKEVEGVTNATIRMSLLGATEAHILAKEISSANVGVLLTPPRSHPYTWERRRIHAGPPLTHDSLISYLFANNVTIGIGPQGVEGSSALSGWAVRNLRFDAAWALEDSAGKITKECVLAMATSNVERLFGLTGDPGEADIIATRGGELLSLEGKVVAVLSPSREIVDVL</sequence>
<keyword evidence="1" id="KW-0472">Membrane</keyword>
<dbReference type="STRING" id="933084.A0A067PRT4"/>
<dbReference type="InterPro" id="IPR032466">
    <property type="entry name" value="Metal_Hydrolase"/>
</dbReference>
<dbReference type="PANTHER" id="PTHR43668">
    <property type="entry name" value="ALLANTOINASE"/>
    <property type="match status" value="1"/>
</dbReference>
<dbReference type="Gene3D" id="3.20.20.140">
    <property type="entry name" value="Metal-dependent hydrolases"/>
    <property type="match status" value="2"/>
</dbReference>
<dbReference type="SUPFAM" id="SSF51338">
    <property type="entry name" value="Composite domain of metallo-dependent hydrolases"/>
    <property type="match status" value="1"/>
</dbReference>
<dbReference type="AlphaFoldDB" id="A0A067PRT4"/>
<dbReference type="Proteomes" id="UP000027265">
    <property type="component" value="Unassembled WGS sequence"/>
</dbReference>